<dbReference type="SMART" id="SM00345">
    <property type="entry name" value="HTH_GNTR"/>
    <property type="match status" value="1"/>
</dbReference>
<dbReference type="PRINTS" id="PR00035">
    <property type="entry name" value="HTHGNTR"/>
</dbReference>
<accession>A0A5M3XB75</accession>
<evidence type="ECO:0000256" key="2">
    <source>
        <dbReference type="ARBA" id="ARBA00023125"/>
    </source>
</evidence>
<dbReference type="PROSITE" id="PS50949">
    <property type="entry name" value="HTH_GNTR"/>
    <property type="match status" value="1"/>
</dbReference>
<dbReference type="InterPro" id="IPR028978">
    <property type="entry name" value="Chorismate_lyase_/UTRA_dom_sf"/>
</dbReference>
<dbReference type="SMART" id="SM00866">
    <property type="entry name" value="UTRA"/>
    <property type="match status" value="1"/>
</dbReference>
<protein>
    <submittedName>
        <fullName evidence="5">GntR family transcriptional regulator</fullName>
    </submittedName>
</protein>
<dbReference type="Pfam" id="PF07702">
    <property type="entry name" value="UTRA"/>
    <property type="match status" value="1"/>
</dbReference>
<dbReference type="InterPro" id="IPR036388">
    <property type="entry name" value="WH-like_DNA-bd_sf"/>
</dbReference>
<dbReference type="InterPro" id="IPR050679">
    <property type="entry name" value="Bact_HTH_transcr_reg"/>
</dbReference>
<dbReference type="EMBL" id="BLAF01000004">
    <property type="protein sequence ID" value="GES17449.1"/>
    <property type="molecule type" value="Genomic_DNA"/>
</dbReference>
<evidence type="ECO:0000259" key="4">
    <source>
        <dbReference type="PROSITE" id="PS50949"/>
    </source>
</evidence>
<sequence>MTVQPSRSIDRGSALPFYHQLKQLMVQDILARGLEPGDRLPGDFELCERYGVSRSVVRQALQQLEVEGVISRIKGRGTFVADRKTSEGFGHAMIGVFEEDVRGRSGEQTIEVRRLETVPASAAAAADLGVAPGTTIVEIERLRMVNTEPWALTITQLPLSVGKLLLDEDLSNVSLYGLLERKYGVQFATGRRSIEADIASESIAEALQTPPGAPLLILRSLAFDEAGNPLERFTGFHRGDLSRFQVNVYRNPPLNGGPQ</sequence>
<dbReference type="GO" id="GO:0003677">
    <property type="term" value="F:DNA binding"/>
    <property type="evidence" value="ECO:0007669"/>
    <property type="project" value="UniProtKB-KW"/>
</dbReference>
<dbReference type="CDD" id="cd07377">
    <property type="entry name" value="WHTH_GntR"/>
    <property type="match status" value="1"/>
</dbReference>
<dbReference type="Gene3D" id="3.40.1410.10">
    <property type="entry name" value="Chorismate lyase-like"/>
    <property type="match status" value="1"/>
</dbReference>
<dbReference type="Gene3D" id="1.10.10.10">
    <property type="entry name" value="Winged helix-like DNA-binding domain superfamily/Winged helix DNA-binding domain"/>
    <property type="match status" value="1"/>
</dbReference>
<dbReference type="PANTHER" id="PTHR44846">
    <property type="entry name" value="MANNOSYL-D-GLYCERATE TRANSPORT/METABOLISM SYSTEM REPRESSOR MNGR-RELATED"/>
    <property type="match status" value="1"/>
</dbReference>
<gene>
    <name evidence="5" type="ORF">Aple_003440</name>
</gene>
<dbReference type="GO" id="GO:0045892">
    <property type="term" value="P:negative regulation of DNA-templated transcription"/>
    <property type="evidence" value="ECO:0007669"/>
    <property type="project" value="TreeGrafter"/>
</dbReference>
<dbReference type="GO" id="GO:0003700">
    <property type="term" value="F:DNA-binding transcription factor activity"/>
    <property type="evidence" value="ECO:0007669"/>
    <property type="project" value="InterPro"/>
</dbReference>
<comment type="caution">
    <text evidence="5">The sequence shown here is derived from an EMBL/GenBank/DDBJ whole genome shotgun (WGS) entry which is preliminary data.</text>
</comment>
<reference evidence="5 6" key="1">
    <citation type="submission" date="2019-10" db="EMBL/GenBank/DDBJ databases">
        <title>Whole genome shotgun sequence of Acrocarpospora pleiomorpha NBRC 16267.</title>
        <authorList>
            <person name="Ichikawa N."/>
            <person name="Kimura A."/>
            <person name="Kitahashi Y."/>
            <person name="Komaki H."/>
            <person name="Oguchi A."/>
        </authorList>
    </citation>
    <scope>NUCLEOTIDE SEQUENCE [LARGE SCALE GENOMIC DNA]</scope>
    <source>
        <strain evidence="5 6">NBRC 16267</strain>
    </source>
</reference>
<dbReference type="RefSeq" id="WP_218038059.1">
    <property type="nucleotide sequence ID" value="NZ_BAAAHM010000001.1"/>
</dbReference>
<evidence type="ECO:0000313" key="5">
    <source>
        <dbReference type="EMBL" id="GES17449.1"/>
    </source>
</evidence>
<dbReference type="SUPFAM" id="SSF46785">
    <property type="entry name" value="Winged helix' DNA-binding domain"/>
    <property type="match status" value="1"/>
</dbReference>
<keyword evidence="1" id="KW-0805">Transcription regulation</keyword>
<evidence type="ECO:0000313" key="6">
    <source>
        <dbReference type="Proteomes" id="UP000377595"/>
    </source>
</evidence>
<keyword evidence="3" id="KW-0804">Transcription</keyword>
<dbReference type="Pfam" id="PF00392">
    <property type="entry name" value="GntR"/>
    <property type="match status" value="1"/>
</dbReference>
<dbReference type="InterPro" id="IPR000524">
    <property type="entry name" value="Tscrpt_reg_HTH_GntR"/>
</dbReference>
<organism evidence="5 6">
    <name type="scientific">Acrocarpospora pleiomorpha</name>
    <dbReference type="NCBI Taxonomy" id="90975"/>
    <lineage>
        <taxon>Bacteria</taxon>
        <taxon>Bacillati</taxon>
        <taxon>Actinomycetota</taxon>
        <taxon>Actinomycetes</taxon>
        <taxon>Streptosporangiales</taxon>
        <taxon>Streptosporangiaceae</taxon>
        <taxon>Acrocarpospora</taxon>
    </lineage>
</organism>
<dbReference type="SUPFAM" id="SSF64288">
    <property type="entry name" value="Chorismate lyase-like"/>
    <property type="match status" value="1"/>
</dbReference>
<keyword evidence="2" id="KW-0238">DNA-binding</keyword>
<dbReference type="AlphaFoldDB" id="A0A5M3XB75"/>
<feature type="domain" description="HTH gntR-type" evidence="4">
    <location>
        <begin position="15"/>
        <end position="83"/>
    </location>
</feature>
<keyword evidence="6" id="KW-1185">Reference proteome</keyword>
<proteinExistence type="predicted"/>
<name>A0A5M3XB75_9ACTN</name>
<evidence type="ECO:0000256" key="1">
    <source>
        <dbReference type="ARBA" id="ARBA00023015"/>
    </source>
</evidence>
<dbReference type="InterPro" id="IPR036390">
    <property type="entry name" value="WH_DNA-bd_sf"/>
</dbReference>
<dbReference type="Proteomes" id="UP000377595">
    <property type="component" value="Unassembled WGS sequence"/>
</dbReference>
<evidence type="ECO:0000256" key="3">
    <source>
        <dbReference type="ARBA" id="ARBA00023163"/>
    </source>
</evidence>
<dbReference type="PANTHER" id="PTHR44846:SF1">
    <property type="entry name" value="MANNOSYL-D-GLYCERATE TRANSPORT_METABOLISM SYSTEM REPRESSOR MNGR-RELATED"/>
    <property type="match status" value="1"/>
</dbReference>
<dbReference type="InterPro" id="IPR011663">
    <property type="entry name" value="UTRA"/>
</dbReference>